<evidence type="ECO:0000313" key="5">
    <source>
        <dbReference type="Proteomes" id="UP000435138"/>
    </source>
</evidence>
<evidence type="ECO:0000259" key="3">
    <source>
        <dbReference type="Pfam" id="PF01471"/>
    </source>
</evidence>
<organism evidence="4 5">
    <name type="scientific">Endobacterium cereale</name>
    <dbReference type="NCBI Taxonomy" id="2663029"/>
    <lineage>
        <taxon>Bacteria</taxon>
        <taxon>Pseudomonadati</taxon>
        <taxon>Pseudomonadota</taxon>
        <taxon>Alphaproteobacteria</taxon>
        <taxon>Hyphomicrobiales</taxon>
        <taxon>Rhizobiaceae</taxon>
        <taxon>Endobacterium</taxon>
    </lineage>
</organism>
<dbReference type="Gene3D" id="1.10.101.10">
    <property type="entry name" value="PGBD-like superfamily/PGBD"/>
    <property type="match status" value="2"/>
</dbReference>
<comment type="caution">
    <text evidence="4">The sequence shown here is derived from an EMBL/GenBank/DDBJ whole genome shotgun (WGS) entry which is preliminary data.</text>
</comment>
<feature type="transmembrane region" description="Helical" evidence="2">
    <location>
        <begin position="43"/>
        <end position="64"/>
    </location>
</feature>
<accession>A0A6A8AJ00</accession>
<dbReference type="InterPro" id="IPR036365">
    <property type="entry name" value="PGBD-like_sf"/>
</dbReference>
<dbReference type="Pfam" id="PF01471">
    <property type="entry name" value="PG_binding_1"/>
    <property type="match status" value="2"/>
</dbReference>
<feature type="domain" description="Peptidoglycan binding-like" evidence="3">
    <location>
        <begin position="127"/>
        <end position="182"/>
    </location>
</feature>
<evidence type="ECO:0000313" key="4">
    <source>
        <dbReference type="EMBL" id="MQY49817.1"/>
    </source>
</evidence>
<evidence type="ECO:0000256" key="2">
    <source>
        <dbReference type="SAM" id="Phobius"/>
    </source>
</evidence>
<keyword evidence="2" id="KW-1133">Transmembrane helix</keyword>
<gene>
    <name evidence="4" type="ORF">GAO09_27700</name>
</gene>
<dbReference type="InterPro" id="IPR036366">
    <property type="entry name" value="PGBDSf"/>
</dbReference>
<name>A0A6A8AJ00_9HYPH</name>
<protein>
    <submittedName>
        <fullName evidence="4">Peptidoglycan-binding protein</fullName>
    </submittedName>
</protein>
<dbReference type="EMBL" id="WIXI01000051">
    <property type="protein sequence ID" value="MQY49817.1"/>
    <property type="molecule type" value="Genomic_DNA"/>
</dbReference>
<keyword evidence="2" id="KW-0812">Transmembrane</keyword>
<proteinExistence type="predicted"/>
<sequence>MNAQKRKSPDRKKGSAKGKNSQPPFFIQAIYATGSFAARYPRVIAGSACFAIIFGFVSANALWYQPGGHPSPFLRTRDIDNPNGIPGYHLARPQPPSDVTTFRIERADDSTLVTATPAAPQPAVQSSPLVADIQRELTRRGLYDGAHDGVIGTRTEAAILFFEQTAGLPQSGAPTESLLAALRAESQAAPRVAAAQSSAPQVPTNPVPKPRPTENLKGEDPVAAAIRAAENGATKPAVTPVKATPASVRPEPAAIRTADNRATTTGSGLPSPDMVQQIQRGLSNIAYTDVSVDGVAGSQTKAAIRHFERHYRLPETGEPNELVLKKLKSIGAL</sequence>
<feature type="compositionally biased region" description="Basic residues" evidence="1">
    <location>
        <begin position="1"/>
        <end position="16"/>
    </location>
</feature>
<dbReference type="Proteomes" id="UP000435138">
    <property type="component" value="Unassembled WGS sequence"/>
</dbReference>
<feature type="region of interest" description="Disordered" evidence="1">
    <location>
        <begin position="234"/>
        <end position="271"/>
    </location>
</feature>
<reference evidence="4 5" key="1">
    <citation type="submission" date="2019-11" db="EMBL/GenBank/DDBJ databases">
        <title>Genome analysis of Rhizobacterium cereale a novel genus and species isolated from maize roots in North Spain.</title>
        <authorList>
            <person name="Menendez E."/>
            <person name="Flores-Felix J.D."/>
            <person name="Ramirez-Bahena M.-H."/>
            <person name="Igual J.M."/>
            <person name="Garcia-Fraile P."/>
            <person name="Peix A."/>
            <person name="Velazquez E."/>
        </authorList>
    </citation>
    <scope>NUCLEOTIDE SEQUENCE [LARGE SCALE GENOMIC DNA]</scope>
    <source>
        <strain evidence="4 5">RZME27</strain>
    </source>
</reference>
<feature type="region of interest" description="Disordered" evidence="1">
    <location>
        <begin position="1"/>
        <end position="21"/>
    </location>
</feature>
<evidence type="ECO:0000256" key="1">
    <source>
        <dbReference type="SAM" id="MobiDB-lite"/>
    </source>
</evidence>
<keyword evidence="5" id="KW-1185">Reference proteome</keyword>
<feature type="compositionally biased region" description="Low complexity" evidence="1">
    <location>
        <begin position="190"/>
        <end position="202"/>
    </location>
</feature>
<dbReference type="SUPFAM" id="SSF47090">
    <property type="entry name" value="PGBD-like"/>
    <property type="match status" value="2"/>
</dbReference>
<dbReference type="AlphaFoldDB" id="A0A6A8AJ00"/>
<feature type="region of interest" description="Disordered" evidence="1">
    <location>
        <begin position="190"/>
        <end position="217"/>
    </location>
</feature>
<feature type="domain" description="Peptidoglycan binding-like" evidence="3">
    <location>
        <begin position="273"/>
        <end position="327"/>
    </location>
</feature>
<keyword evidence="2" id="KW-0472">Membrane</keyword>
<feature type="compositionally biased region" description="Polar residues" evidence="1">
    <location>
        <begin position="260"/>
        <end position="271"/>
    </location>
</feature>
<dbReference type="RefSeq" id="WP_153359916.1">
    <property type="nucleotide sequence ID" value="NZ_JAYKOO010000001.1"/>
</dbReference>
<dbReference type="InterPro" id="IPR002477">
    <property type="entry name" value="Peptidoglycan-bd-like"/>
</dbReference>